<proteinExistence type="predicted"/>
<gene>
    <name evidence="1" type="ORF">LSAT_V11C500275050</name>
</gene>
<comment type="caution">
    <text evidence="1">The sequence shown here is derived from an EMBL/GenBank/DDBJ whole genome shotgun (WGS) entry which is preliminary data.</text>
</comment>
<name>A0A9R1XHZ9_LACSA</name>
<dbReference type="AlphaFoldDB" id="A0A9R1XHZ9"/>
<evidence type="ECO:0008006" key="3">
    <source>
        <dbReference type="Google" id="ProtNLM"/>
    </source>
</evidence>
<accession>A0A9R1XHZ9</accession>
<evidence type="ECO:0000313" key="2">
    <source>
        <dbReference type="Proteomes" id="UP000235145"/>
    </source>
</evidence>
<sequence length="164" mass="19189">MITRRSVTITKQSTISRSSIESEYKALGSITCEIIWILKIMFELEIKNLTLVSIFYDNDTTIKLALNPVFHERTKYFETDFHFVREKISNGLLKMVKINPSDQNVDTLTKSLSIKQHNLLTTKIGLIDVFKKEKYFKWGEGVKIINIFNFQSHIYYFSFMGILC</sequence>
<protein>
    <recommendedName>
        <fullName evidence="3">Copia protein</fullName>
    </recommendedName>
</protein>
<keyword evidence="2" id="KW-1185">Reference proteome</keyword>
<dbReference type="Proteomes" id="UP000235145">
    <property type="component" value="Unassembled WGS sequence"/>
</dbReference>
<organism evidence="1 2">
    <name type="scientific">Lactuca sativa</name>
    <name type="common">Garden lettuce</name>
    <dbReference type="NCBI Taxonomy" id="4236"/>
    <lineage>
        <taxon>Eukaryota</taxon>
        <taxon>Viridiplantae</taxon>
        <taxon>Streptophyta</taxon>
        <taxon>Embryophyta</taxon>
        <taxon>Tracheophyta</taxon>
        <taxon>Spermatophyta</taxon>
        <taxon>Magnoliopsida</taxon>
        <taxon>eudicotyledons</taxon>
        <taxon>Gunneridae</taxon>
        <taxon>Pentapetalae</taxon>
        <taxon>asterids</taxon>
        <taxon>campanulids</taxon>
        <taxon>Asterales</taxon>
        <taxon>Asteraceae</taxon>
        <taxon>Cichorioideae</taxon>
        <taxon>Cichorieae</taxon>
        <taxon>Lactucinae</taxon>
        <taxon>Lactuca</taxon>
    </lineage>
</organism>
<dbReference type="CDD" id="cd09272">
    <property type="entry name" value="RNase_HI_RT_Ty1"/>
    <property type="match status" value="1"/>
</dbReference>
<dbReference type="EMBL" id="NBSK02000005">
    <property type="protein sequence ID" value="KAJ0208562.1"/>
    <property type="molecule type" value="Genomic_DNA"/>
</dbReference>
<dbReference type="PANTHER" id="PTHR11439">
    <property type="entry name" value="GAG-POL-RELATED RETROTRANSPOSON"/>
    <property type="match status" value="1"/>
</dbReference>
<evidence type="ECO:0000313" key="1">
    <source>
        <dbReference type="EMBL" id="KAJ0208562.1"/>
    </source>
</evidence>
<dbReference type="PANTHER" id="PTHR11439:SF508">
    <property type="entry name" value="RNA-DIRECTED DNA POLYMERASE"/>
    <property type="match status" value="1"/>
</dbReference>
<reference evidence="1 2" key="1">
    <citation type="journal article" date="2017" name="Nat. Commun.">
        <title>Genome assembly with in vitro proximity ligation data and whole-genome triplication in lettuce.</title>
        <authorList>
            <person name="Reyes-Chin-Wo S."/>
            <person name="Wang Z."/>
            <person name="Yang X."/>
            <person name="Kozik A."/>
            <person name="Arikit S."/>
            <person name="Song C."/>
            <person name="Xia L."/>
            <person name="Froenicke L."/>
            <person name="Lavelle D.O."/>
            <person name="Truco M.J."/>
            <person name="Xia R."/>
            <person name="Zhu S."/>
            <person name="Xu C."/>
            <person name="Xu H."/>
            <person name="Xu X."/>
            <person name="Cox K."/>
            <person name="Korf I."/>
            <person name="Meyers B.C."/>
            <person name="Michelmore R.W."/>
        </authorList>
    </citation>
    <scope>NUCLEOTIDE SEQUENCE [LARGE SCALE GENOMIC DNA]</scope>
    <source>
        <strain evidence="2">cv. Salinas</strain>
        <tissue evidence="1">Seedlings</tissue>
    </source>
</reference>